<name>A0ABV7JD68_9GAMM</name>
<dbReference type="Proteomes" id="UP001595533">
    <property type="component" value="Unassembled WGS sequence"/>
</dbReference>
<sequence length="80" mass="8546">MTEPRDQSVQLSKATAGRTYQVCQNVCSESMSQKLTLMGLGLGMMIELIALYKHGAVVKTPFGNIAVGSDLINSISVSLI</sequence>
<reference evidence="2" key="1">
    <citation type="journal article" date="2019" name="Int. J. Syst. Evol. Microbiol.">
        <title>The Global Catalogue of Microorganisms (GCM) 10K type strain sequencing project: providing services to taxonomists for standard genome sequencing and annotation.</title>
        <authorList>
            <consortium name="The Broad Institute Genomics Platform"/>
            <consortium name="The Broad Institute Genome Sequencing Center for Infectious Disease"/>
            <person name="Wu L."/>
            <person name="Ma J."/>
        </authorList>
    </citation>
    <scope>NUCLEOTIDE SEQUENCE [LARGE SCALE GENOMIC DNA]</scope>
    <source>
        <strain evidence="2">KCTC 42953</strain>
    </source>
</reference>
<protein>
    <submittedName>
        <fullName evidence="1">Uncharacterized protein</fullName>
    </submittedName>
</protein>
<gene>
    <name evidence="1" type="ORF">ACFODZ_11245</name>
</gene>
<dbReference type="RefSeq" id="WP_077410857.1">
    <property type="nucleotide sequence ID" value="NZ_JBHRTS010000005.1"/>
</dbReference>
<organism evidence="1 2">
    <name type="scientific">Marinicella sediminis</name>
    <dbReference type="NCBI Taxonomy" id="1792834"/>
    <lineage>
        <taxon>Bacteria</taxon>
        <taxon>Pseudomonadati</taxon>
        <taxon>Pseudomonadota</taxon>
        <taxon>Gammaproteobacteria</taxon>
        <taxon>Lysobacterales</taxon>
        <taxon>Marinicellaceae</taxon>
        <taxon>Marinicella</taxon>
    </lineage>
</organism>
<proteinExistence type="predicted"/>
<keyword evidence="2" id="KW-1185">Reference proteome</keyword>
<comment type="caution">
    <text evidence="1">The sequence shown here is derived from an EMBL/GenBank/DDBJ whole genome shotgun (WGS) entry which is preliminary data.</text>
</comment>
<accession>A0ABV7JD68</accession>
<evidence type="ECO:0000313" key="1">
    <source>
        <dbReference type="EMBL" id="MFC3194815.1"/>
    </source>
</evidence>
<evidence type="ECO:0000313" key="2">
    <source>
        <dbReference type="Proteomes" id="UP001595533"/>
    </source>
</evidence>
<dbReference type="EMBL" id="JBHRTS010000005">
    <property type="protein sequence ID" value="MFC3194815.1"/>
    <property type="molecule type" value="Genomic_DNA"/>
</dbReference>